<dbReference type="EMBL" id="NILF01000061">
    <property type="protein sequence ID" value="TWL35404.1"/>
    <property type="molecule type" value="Genomic_DNA"/>
</dbReference>
<dbReference type="EMBL" id="LKPO01000001">
    <property type="protein sequence ID" value="OLF98518.1"/>
    <property type="molecule type" value="Genomic_DNA"/>
</dbReference>
<dbReference type="Proteomes" id="UP000429980">
    <property type="component" value="Unassembled WGS sequence"/>
</dbReference>
<evidence type="ECO:0000313" key="2">
    <source>
        <dbReference type="EMBL" id="TWL35404.1"/>
    </source>
</evidence>
<keyword evidence="4" id="KW-1185">Reference proteome</keyword>
<reference evidence="1 3" key="1">
    <citation type="journal article" date="2016" name="Front. Microbiol.">
        <title>High-Level Heat Resistance of Spores of Bacillus amyloliquefaciens and Bacillus licheniformis Results from the Presence of a spoVA Operon in a Tn1546 Transposon.</title>
        <authorList>
            <person name="Berendsen E.M."/>
            <person name="Koning R.A."/>
            <person name="Boekhorst J."/>
            <person name="de Jong A."/>
            <person name="Kuipers O.P."/>
            <person name="Wells-Bennik M.H."/>
        </authorList>
    </citation>
    <scope>NUCLEOTIDE SEQUENCE [LARGE SCALE GENOMIC DNA]</scope>
    <source>
        <strain evidence="1 3">B4121</strain>
    </source>
</reference>
<dbReference type="RefSeq" id="WP_023856197.1">
    <property type="nucleotide sequence ID" value="NZ_AP025339.1"/>
</dbReference>
<dbReference type="AlphaFoldDB" id="A0A6I7TPJ4"/>
<reference evidence="2 4" key="2">
    <citation type="submission" date="2019-06" db="EMBL/GenBank/DDBJ databases">
        <title>Genome sequence analysis of &gt;100 Bacillus licheniformis strains suggests intrinsic resistance to this species.</title>
        <authorList>
            <person name="Wels M."/>
            <person name="Siezen R.J."/>
            <person name="Johansen E."/>
            <person name="Stuer-Lauridsen B."/>
            <person name="Bjerre K."/>
            <person name="Nielsen B.K.K."/>
        </authorList>
    </citation>
    <scope>NUCLEOTIDE SEQUENCE [LARGE SCALE GENOMIC DNA]</scope>
    <source>
        <strain evidence="2 4">BAC-15381</strain>
    </source>
</reference>
<protein>
    <submittedName>
        <fullName evidence="1">Uncharacterized protein</fullName>
    </submittedName>
</protein>
<accession>A0A6I7TPJ4</accession>
<name>A0A6I7TPJ4_9BACI</name>
<organism evidence="1 3">
    <name type="scientific">Bacillus paralicheniformis</name>
    <dbReference type="NCBI Taxonomy" id="1648923"/>
    <lineage>
        <taxon>Bacteria</taxon>
        <taxon>Bacillati</taxon>
        <taxon>Bacillota</taxon>
        <taxon>Bacilli</taxon>
        <taxon>Bacillales</taxon>
        <taxon>Bacillaceae</taxon>
        <taxon>Bacillus</taxon>
    </lineage>
</organism>
<evidence type="ECO:0000313" key="4">
    <source>
        <dbReference type="Proteomes" id="UP000429980"/>
    </source>
</evidence>
<gene>
    <name evidence="1" type="ORF">B4121_0045</name>
    <name evidence="2" type="ORF">CHCC15381_3786</name>
</gene>
<dbReference type="Proteomes" id="UP000185604">
    <property type="component" value="Unassembled WGS sequence"/>
</dbReference>
<proteinExistence type="predicted"/>
<evidence type="ECO:0000313" key="1">
    <source>
        <dbReference type="EMBL" id="OLF98518.1"/>
    </source>
</evidence>
<comment type="caution">
    <text evidence="1">The sequence shown here is derived from an EMBL/GenBank/DDBJ whole genome shotgun (WGS) entry which is preliminary data.</text>
</comment>
<evidence type="ECO:0000313" key="3">
    <source>
        <dbReference type="Proteomes" id="UP000185604"/>
    </source>
</evidence>
<sequence length="44" mass="4485">MKTFDLLLKGASVVCPEGVRKTDIGVGGLIAVLGVLDGSASIHF</sequence>